<dbReference type="GO" id="GO:0031418">
    <property type="term" value="F:L-ascorbic acid binding"/>
    <property type="evidence" value="ECO:0007669"/>
    <property type="project" value="InterPro"/>
</dbReference>
<comment type="cofactor">
    <cofactor evidence="1">
        <name>L-ascorbate</name>
        <dbReference type="ChEBI" id="CHEBI:38290"/>
    </cofactor>
</comment>
<proteinExistence type="predicted"/>
<dbReference type="Proteomes" id="UP000185151">
    <property type="component" value="Unassembled WGS sequence"/>
</dbReference>
<keyword evidence="8" id="KW-1185">Reference proteome</keyword>
<accession>A0A1N6L7D6</accession>
<evidence type="ECO:0000256" key="4">
    <source>
        <dbReference type="ARBA" id="ARBA00023002"/>
    </source>
</evidence>
<dbReference type="SMART" id="SM00702">
    <property type="entry name" value="P4Hc"/>
    <property type="match status" value="1"/>
</dbReference>
<evidence type="ECO:0000256" key="2">
    <source>
        <dbReference type="ARBA" id="ARBA00022723"/>
    </source>
</evidence>
<dbReference type="PANTHER" id="PTHR10869">
    <property type="entry name" value="PROLYL 4-HYDROXYLASE ALPHA SUBUNIT"/>
    <property type="match status" value="1"/>
</dbReference>
<dbReference type="InterPro" id="IPR044862">
    <property type="entry name" value="Pro_4_hyd_alph_FE2OG_OXY"/>
</dbReference>
<dbReference type="SUPFAM" id="SSF51197">
    <property type="entry name" value="Clavaminate synthase-like"/>
    <property type="match status" value="1"/>
</dbReference>
<dbReference type="RefSeq" id="WP_074301266.1">
    <property type="nucleotide sequence ID" value="NZ_FSRU01000002.1"/>
</dbReference>
<dbReference type="GO" id="GO:0051213">
    <property type="term" value="F:dioxygenase activity"/>
    <property type="evidence" value="ECO:0007669"/>
    <property type="project" value="UniProtKB-KW"/>
</dbReference>
<dbReference type="Gene3D" id="2.60.120.620">
    <property type="entry name" value="q2cbj1_9rhob like domain"/>
    <property type="match status" value="1"/>
</dbReference>
<keyword evidence="4" id="KW-0560">Oxidoreductase</keyword>
<keyword evidence="5" id="KW-0408">Iron</keyword>
<dbReference type="GO" id="GO:0005506">
    <property type="term" value="F:iron ion binding"/>
    <property type="evidence" value="ECO:0007669"/>
    <property type="project" value="InterPro"/>
</dbReference>
<dbReference type="InterPro" id="IPR006620">
    <property type="entry name" value="Pro_4_hyd_alph"/>
</dbReference>
<dbReference type="PANTHER" id="PTHR10869:SF246">
    <property type="entry name" value="TRANSMEMBRANE PROLYL 4-HYDROXYLASE"/>
    <property type="match status" value="1"/>
</dbReference>
<sequence>MNLHFFKDGVSYVENMLPKETCQTILSLYEKDARKQTGRVLRGLGEKEVQEDIKVSTDLVIRDSDVWQEAYAEVNAAVKEALRRIVEEVEALQLWPLCWTGYKIQHYTKGEGQFKWHFDAIGPGTWARQLSMVLYLNTVEEGGETSFLRQGLKLKPLAGDGVFFPPFWTHAHCGEIPLSEDKFIISTFVSFDIPGAGPPG</sequence>
<evidence type="ECO:0000259" key="6">
    <source>
        <dbReference type="SMART" id="SM00702"/>
    </source>
</evidence>
<dbReference type="AlphaFoldDB" id="A0A1N6L7D6"/>
<evidence type="ECO:0000313" key="8">
    <source>
        <dbReference type="Proteomes" id="UP000185151"/>
    </source>
</evidence>
<name>A0A1N6L7D6_9BURK</name>
<evidence type="ECO:0000256" key="5">
    <source>
        <dbReference type="ARBA" id="ARBA00023004"/>
    </source>
</evidence>
<gene>
    <name evidence="7" type="ORF">SAMN05444165_6449</name>
</gene>
<protein>
    <submittedName>
        <fullName evidence="7">2OG-Fe(II) oxygenase superfamily protein</fullName>
    </submittedName>
</protein>
<dbReference type="InterPro" id="IPR045054">
    <property type="entry name" value="P4HA-like"/>
</dbReference>
<keyword evidence="2" id="KW-0479">Metal-binding</keyword>
<dbReference type="EMBL" id="FSRU01000002">
    <property type="protein sequence ID" value="SIO64673.1"/>
    <property type="molecule type" value="Genomic_DNA"/>
</dbReference>
<dbReference type="OrthoDB" id="269774at2"/>
<dbReference type="Pfam" id="PF13640">
    <property type="entry name" value="2OG-FeII_Oxy_3"/>
    <property type="match status" value="1"/>
</dbReference>
<reference evidence="7 8" key="1">
    <citation type="submission" date="2016-11" db="EMBL/GenBank/DDBJ databases">
        <authorList>
            <person name="Jaros S."/>
            <person name="Januszkiewicz K."/>
            <person name="Wedrychowicz H."/>
        </authorList>
    </citation>
    <scope>NUCLEOTIDE SEQUENCE [LARGE SCALE GENOMIC DNA]</scope>
    <source>
        <strain evidence="7 8">GAS95</strain>
    </source>
</reference>
<dbReference type="GO" id="GO:0016705">
    <property type="term" value="F:oxidoreductase activity, acting on paired donors, with incorporation or reduction of molecular oxygen"/>
    <property type="evidence" value="ECO:0007669"/>
    <property type="project" value="InterPro"/>
</dbReference>
<feature type="domain" description="Prolyl 4-hydroxylase alpha subunit" evidence="6">
    <location>
        <begin position="8"/>
        <end position="190"/>
    </location>
</feature>
<evidence type="ECO:0000313" key="7">
    <source>
        <dbReference type="EMBL" id="SIO64673.1"/>
    </source>
</evidence>
<evidence type="ECO:0000256" key="1">
    <source>
        <dbReference type="ARBA" id="ARBA00001961"/>
    </source>
</evidence>
<keyword evidence="3" id="KW-0223">Dioxygenase</keyword>
<organism evidence="7 8">
    <name type="scientific">Paraburkholderia phenazinium</name>
    <dbReference type="NCBI Taxonomy" id="60549"/>
    <lineage>
        <taxon>Bacteria</taxon>
        <taxon>Pseudomonadati</taxon>
        <taxon>Pseudomonadota</taxon>
        <taxon>Betaproteobacteria</taxon>
        <taxon>Burkholderiales</taxon>
        <taxon>Burkholderiaceae</taxon>
        <taxon>Paraburkholderia</taxon>
    </lineage>
</organism>
<evidence type="ECO:0000256" key="3">
    <source>
        <dbReference type="ARBA" id="ARBA00022964"/>
    </source>
</evidence>